<evidence type="ECO:0000313" key="3">
    <source>
        <dbReference type="Proteomes" id="UP001236014"/>
    </source>
</evidence>
<protein>
    <submittedName>
        <fullName evidence="2">Uncharacterized protein</fullName>
    </submittedName>
</protein>
<keyword evidence="1" id="KW-0472">Membrane</keyword>
<proteinExistence type="predicted"/>
<gene>
    <name evidence="2" type="ORF">QRX50_00640</name>
</gene>
<dbReference type="AlphaFoldDB" id="A0A9Y2MUW2"/>
<keyword evidence="3" id="KW-1185">Reference proteome</keyword>
<feature type="transmembrane region" description="Helical" evidence="1">
    <location>
        <begin position="163"/>
        <end position="181"/>
    </location>
</feature>
<reference evidence="2 3" key="1">
    <citation type="submission" date="2023-06" db="EMBL/GenBank/DDBJ databases">
        <authorList>
            <person name="Oyuntsetseg B."/>
            <person name="Kim S.B."/>
        </authorList>
    </citation>
    <scope>NUCLEOTIDE SEQUENCE [LARGE SCALE GENOMIC DNA]</scope>
    <source>
        <strain evidence="2 3">2-15</strain>
    </source>
</reference>
<evidence type="ECO:0000313" key="2">
    <source>
        <dbReference type="EMBL" id="WIX79361.1"/>
    </source>
</evidence>
<sequence>MTTPAQHKREQATARVARVQESMRARLGALPEAGDERTRALDSLVDAAEDLLRTEHEVEIATEQVRAAKLEAQRVGAQRLSLYLAAAPVAVGMVVGALMLFGGISAVWVLFALPLLGTGLRIALGPLGPTPLMVGRRLRAAYTGAAAAGLTAASLLVPGAGQTILVVLAAVATVVTVVFLVQEVR</sequence>
<feature type="transmembrane region" description="Helical" evidence="1">
    <location>
        <begin position="80"/>
        <end position="101"/>
    </location>
</feature>
<name>A0A9Y2MUW2_9PSEU</name>
<feature type="transmembrane region" description="Helical" evidence="1">
    <location>
        <begin position="140"/>
        <end position="157"/>
    </location>
</feature>
<feature type="transmembrane region" description="Helical" evidence="1">
    <location>
        <begin position="107"/>
        <end position="128"/>
    </location>
</feature>
<accession>A0A9Y2MUW2</accession>
<keyword evidence="1" id="KW-0812">Transmembrane</keyword>
<dbReference type="Proteomes" id="UP001236014">
    <property type="component" value="Chromosome"/>
</dbReference>
<keyword evidence="1" id="KW-1133">Transmembrane helix</keyword>
<dbReference type="EMBL" id="CP127294">
    <property type="protein sequence ID" value="WIX79361.1"/>
    <property type="molecule type" value="Genomic_DNA"/>
</dbReference>
<dbReference type="KEGG" id="acab:QRX50_00640"/>
<organism evidence="2 3">
    <name type="scientific">Amycolatopsis carbonis</name>
    <dbReference type="NCBI Taxonomy" id="715471"/>
    <lineage>
        <taxon>Bacteria</taxon>
        <taxon>Bacillati</taxon>
        <taxon>Actinomycetota</taxon>
        <taxon>Actinomycetes</taxon>
        <taxon>Pseudonocardiales</taxon>
        <taxon>Pseudonocardiaceae</taxon>
        <taxon>Amycolatopsis</taxon>
    </lineage>
</organism>
<evidence type="ECO:0000256" key="1">
    <source>
        <dbReference type="SAM" id="Phobius"/>
    </source>
</evidence>
<dbReference type="RefSeq" id="WP_285970050.1">
    <property type="nucleotide sequence ID" value="NZ_CP127294.1"/>
</dbReference>